<dbReference type="KEGG" id="ppsc:EHS13_23605"/>
<name>A0A6B8RMT3_9BACL</name>
<dbReference type="RefSeq" id="WP_155702765.1">
    <property type="nucleotide sequence ID" value="NZ_CP034235.1"/>
</dbReference>
<evidence type="ECO:0000313" key="1">
    <source>
        <dbReference type="EMBL" id="QGQ97661.1"/>
    </source>
</evidence>
<sequence>MERWMFRAIIKDSEEQKLRLELNKHFDSVRAMVDNGKLMTASLFIQDQNVFLYYENLEESIIPSELFSNVEPFLEKRPEVGTNKCWIPMNDIFHFSKPLSVDHWRRKGAVQARVALIARIKPDMLSSYIYYHYLLQEGHSTNDNKYCMIGLDENLIFYYEELPKTVENQVKQDQRITHFPHNWQDTWQELMEPHFIYWEEASENDRKLKPCEFIFGC</sequence>
<reference evidence="2" key="1">
    <citation type="submission" date="2018-11" db="EMBL/GenBank/DDBJ databases">
        <title>Complete genome sequence of Paenibacillus sp. ML311-T8.</title>
        <authorList>
            <person name="Nam Y.-D."/>
            <person name="Kang J."/>
            <person name="Chung W.-H."/>
            <person name="Park Y.S."/>
        </authorList>
    </citation>
    <scope>NUCLEOTIDE SEQUENCE [LARGE SCALE GENOMIC DNA]</scope>
    <source>
        <strain evidence="2">ML311-T8</strain>
    </source>
</reference>
<evidence type="ECO:0000313" key="2">
    <source>
        <dbReference type="Proteomes" id="UP000426246"/>
    </source>
</evidence>
<accession>A0A6B8RMT3</accession>
<dbReference type="Proteomes" id="UP000426246">
    <property type="component" value="Chromosome"/>
</dbReference>
<dbReference type="EMBL" id="CP034235">
    <property type="protein sequence ID" value="QGQ97661.1"/>
    <property type="molecule type" value="Genomic_DNA"/>
</dbReference>
<gene>
    <name evidence="1" type="ORF">EHS13_23605</name>
</gene>
<dbReference type="AlphaFoldDB" id="A0A6B8RMT3"/>
<dbReference type="OrthoDB" id="3229063at2"/>
<organism evidence="1 2">
    <name type="scientific">Paenibacillus psychroresistens</name>
    <dbReference type="NCBI Taxonomy" id="1778678"/>
    <lineage>
        <taxon>Bacteria</taxon>
        <taxon>Bacillati</taxon>
        <taxon>Bacillota</taxon>
        <taxon>Bacilli</taxon>
        <taxon>Bacillales</taxon>
        <taxon>Paenibacillaceae</taxon>
        <taxon>Paenibacillus</taxon>
    </lineage>
</organism>
<keyword evidence="2" id="KW-1185">Reference proteome</keyword>
<proteinExistence type="predicted"/>
<protein>
    <submittedName>
        <fullName evidence="1">Uncharacterized protein</fullName>
    </submittedName>
</protein>